<dbReference type="InterPro" id="IPR026444">
    <property type="entry name" value="Secre_tail"/>
</dbReference>
<sequence>MKNIITTLLAGLTLTFTAYAQESSAIGNKDISNLDTEVNSNSNYLVGIKIHNDTQSEINTIGLVGNNTKSGVQLSLYRDNNGKPGQLIVASEKGYVGDGETALAIKPTQIEAGDYWIMAIYEETGHHVYSQQYADGQEVYYTNLAYGSDIPNDASTFENYTGHEFAYYIENAVEDSISKSTINVYQNSSTDTIRILNSKENYEVKIYDFSGTLVRSLNVTSKETELNISGLNPGMYVVSFDGKIAKKIAIN</sequence>
<dbReference type="OrthoDB" id="977776at2"/>
<dbReference type="NCBIfam" id="TIGR04183">
    <property type="entry name" value="Por_Secre_tail"/>
    <property type="match status" value="1"/>
</dbReference>
<keyword evidence="5" id="KW-1185">Reference proteome</keyword>
<feature type="signal peptide" evidence="2">
    <location>
        <begin position="1"/>
        <end position="20"/>
    </location>
</feature>
<dbReference type="AlphaFoldDB" id="A0A4S1DZM3"/>
<reference evidence="4 5" key="1">
    <citation type="submission" date="2019-04" db="EMBL/GenBank/DDBJ databases">
        <authorList>
            <person name="Liu A."/>
        </authorList>
    </citation>
    <scope>NUCLEOTIDE SEQUENCE [LARGE SCALE GENOMIC DNA]</scope>
    <source>
        <strain evidence="4 5">RZ03</strain>
    </source>
</reference>
<evidence type="ECO:0000256" key="1">
    <source>
        <dbReference type="ARBA" id="ARBA00022729"/>
    </source>
</evidence>
<organism evidence="4 5">
    <name type="scientific">Flavivirga rizhaonensis</name>
    <dbReference type="NCBI Taxonomy" id="2559571"/>
    <lineage>
        <taxon>Bacteria</taxon>
        <taxon>Pseudomonadati</taxon>
        <taxon>Bacteroidota</taxon>
        <taxon>Flavobacteriia</taxon>
        <taxon>Flavobacteriales</taxon>
        <taxon>Flavobacteriaceae</taxon>
        <taxon>Flavivirga</taxon>
    </lineage>
</organism>
<evidence type="ECO:0000313" key="5">
    <source>
        <dbReference type="Proteomes" id="UP000307602"/>
    </source>
</evidence>
<accession>A0A4S1DZM3</accession>
<protein>
    <submittedName>
        <fullName evidence="4">T9SS type A sorting domain-containing protein</fullName>
    </submittedName>
</protein>
<evidence type="ECO:0000256" key="2">
    <source>
        <dbReference type="SAM" id="SignalP"/>
    </source>
</evidence>
<dbReference type="RefSeq" id="WP_135876116.1">
    <property type="nucleotide sequence ID" value="NZ_SRSO01000005.1"/>
</dbReference>
<gene>
    <name evidence="4" type="ORF">EM932_05200</name>
</gene>
<dbReference type="Proteomes" id="UP000307602">
    <property type="component" value="Unassembled WGS sequence"/>
</dbReference>
<keyword evidence="1 2" id="KW-0732">Signal</keyword>
<evidence type="ECO:0000313" key="4">
    <source>
        <dbReference type="EMBL" id="TGV03811.1"/>
    </source>
</evidence>
<feature type="domain" description="Secretion system C-terminal sorting" evidence="3">
    <location>
        <begin position="185"/>
        <end position="248"/>
    </location>
</feature>
<dbReference type="EMBL" id="SRSO01000005">
    <property type="protein sequence ID" value="TGV03811.1"/>
    <property type="molecule type" value="Genomic_DNA"/>
</dbReference>
<proteinExistence type="predicted"/>
<dbReference type="Pfam" id="PF18962">
    <property type="entry name" value="Por_Secre_tail"/>
    <property type="match status" value="1"/>
</dbReference>
<evidence type="ECO:0000259" key="3">
    <source>
        <dbReference type="Pfam" id="PF18962"/>
    </source>
</evidence>
<feature type="chain" id="PRO_5020333081" evidence="2">
    <location>
        <begin position="21"/>
        <end position="251"/>
    </location>
</feature>
<comment type="caution">
    <text evidence="4">The sequence shown here is derived from an EMBL/GenBank/DDBJ whole genome shotgun (WGS) entry which is preliminary data.</text>
</comment>
<name>A0A4S1DZM3_9FLAO</name>